<protein>
    <submittedName>
        <fullName evidence="1">Uncharacterized protein MANES_16G129900</fullName>
    </submittedName>
</protein>
<proteinExistence type="predicted"/>
<name>A0A2P2JEK4_RHIMU</name>
<dbReference type="EMBL" id="GGEC01011386">
    <property type="protein sequence ID" value="MBW91869.1"/>
    <property type="molecule type" value="Transcribed_RNA"/>
</dbReference>
<organism evidence="1">
    <name type="scientific">Rhizophora mucronata</name>
    <name type="common">Asiatic mangrove</name>
    <dbReference type="NCBI Taxonomy" id="61149"/>
    <lineage>
        <taxon>Eukaryota</taxon>
        <taxon>Viridiplantae</taxon>
        <taxon>Streptophyta</taxon>
        <taxon>Embryophyta</taxon>
        <taxon>Tracheophyta</taxon>
        <taxon>Spermatophyta</taxon>
        <taxon>Magnoliopsida</taxon>
        <taxon>eudicotyledons</taxon>
        <taxon>Gunneridae</taxon>
        <taxon>Pentapetalae</taxon>
        <taxon>rosids</taxon>
        <taxon>fabids</taxon>
        <taxon>Malpighiales</taxon>
        <taxon>Rhizophoraceae</taxon>
        <taxon>Rhizophora</taxon>
    </lineage>
</organism>
<accession>A0A2P2JEK4</accession>
<sequence length="28" mass="3022">MSTRQMAVNGGEHLGGRASMALFLDSER</sequence>
<reference evidence="1" key="1">
    <citation type="submission" date="2018-02" db="EMBL/GenBank/DDBJ databases">
        <title>Rhizophora mucronata_Transcriptome.</title>
        <authorList>
            <person name="Meera S.P."/>
            <person name="Sreeshan A."/>
            <person name="Augustine A."/>
        </authorList>
    </citation>
    <scope>NUCLEOTIDE SEQUENCE</scope>
    <source>
        <tissue evidence="1">Leaf</tissue>
    </source>
</reference>
<evidence type="ECO:0000313" key="1">
    <source>
        <dbReference type="EMBL" id="MBW91869.1"/>
    </source>
</evidence>
<dbReference type="AlphaFoldDB" id="A0A2P2JEK4"/>